<dbReference type="RefSeq" id="WP_063358931.1">
    <property type="nucleotide sequence ID" value="NZ_AQHB01000049.1"/>
</dbReference>
<gene>
    <name evidence="2" type="ORF">N475_22700</name>
</gene>
<evidence type="ECO:0000256" key="1">
    <source>
        <dbReference type="SAM" id="Phobius"/>
    </source>
</evidence>
<proteinExistence type="predicted"/>
<dbReference type="PATRIC" id="fig|1365250.3.peg.4344"/>
<evidence type="ECO:0000313" key="2">
    <source>
        <dbReference type="EMBL" id="KZN31800.1"/>
    </source>
</evidence>
<dbReference type="AlphaFoldDB" id="A0A161ZTF2"/>
<sequence length="104" mass="11631">MKMALRKETLATTLCITFAFLLLSTGLYDFFFNSYNFIELLNTCAVFCFLTGLGLSPKIFFTPIRQLLSASFVMEPIVSPKLQQSLFYGGLVMGFIGFATSKLI</sequence>
<name>A0A161ZTF2_9GAMM</name>
<reference evidence="2 3" key="1">
    <citation type="submission" date="2013-07" db="EMBL/GenBank/DDBJ databases">
        <title>Comparative Genomic and Metabolomic Analysis of Twelve Strains of Pseudoalteromonas luteoviolacea.</title>
        <authorList>
            <person name="Vynne N.G."/>
            <person name="Mansson M."/>
            <person name="Gram L."/>
        </authorList>
    </citation>
    <scope>NUCLEOTIDE SEQUENCE [LARGE SCALE GENOMIC DNA]</scope>
    <source>
        <strain evidence="2 3">DSM 6061</strain>
    </source>
</reference>
<keyword evidence="1" id="KW-0812">Transmembrane</keyword>
<evidence type="ECO:0000313" key="3">
    <source>
        <dbReference type="Proteomes" id="UP000076643"/>
    </source>
</evidence>
<feature type="transmembrane region" description="Helical" evidence="1">
    <location>
        <begin position="82"/>
        <end position="101"/>
    </location>
</feature>
<dbReference type="EMBL" id="AUYB01000133">
    <property type="protein sequence ID" value="KZN31800.1"/>
    <property type="molecule type" value="Genomic_DNA"/>
</dbReference>
<keyword evidence="1" id="KW-0472">Membrane</keyword>
<keyword evidence="3" id="KW-1185">Reference proteome</keyword>
<organism evidence="2 3">
    <name type="scientific">Pseudoalteromonas luteoviolacea DSM 6061</name>
    <dbReference type="NCBI Taxonomy" id="1365250"/>
    <lineage>
        <taxon>Bacteria</taxon>
        <taxon>Pseudomonadati</taxon>
        <taxon>Pseudomonadota</taxon>
        <taxon>Gammaproteobacteria</taxon>
        <taxon>Alteromonadales</taxon>
        <taxon>Pseudoalteromonadaceae</taxon>
        <taxon>Pseudoalteromonas</taxon>
    </lineage>
</organism>
<protein>
    <submittedName>
        <fullName evidence="2">Uncharacterized protein</fullName>
    </submittedName>
</protein>
<dbReference type="Proteomes" id="UP000076643">
    <property type="component" value="Unassembled WGS sequence"/>
</dbReference>
<accession>A0A161ZTF2</accession>
<feature type="transmembrane region" description="Helical" evidence="1">
    <location>
        <begin position="40"/>
        <end position="61"/>
    </location>
</feature>
<comment type="caution">
    <text evidence="2">The sequence shown here is derived from an EMBL/GenBank/DDBJ whole genome shotgun (WGS) entry which is preliminary data.</text>
</comment>
<keyword evidence="1" id="KW-1133">Transmembrane helix</keyword>